<feature type="compositionally biased region" description="Polar residues" evidence="9">
    <location>
        <begin position="1609"/>
        <end position="1640"/>
    </location>
</feature>
<sequence>MDGIHLTDPFLWDVNTVTNELCSLSRPCTRNLEILAAKLRENEIDGHTLLTYDLVGLANAHELRNELFQILNIQLARHKNALGEAIMKLRAKSPGFRQWKLDNLELGGHEDPDMHSRGREGTYSTQMTPQSEFYPPWTAPSNDTNKIFSPTPPPAQATDAGSATHTPALSALVADARKIYNKSADLLAPTTETASGPRPASPIADLNPPVQGLKRKRVAPELIQENPINALPVPVATEADTLSGVVGGLDSTFPWDTADNFAYLGPGAMARSDVKSHAVTLTDQIQGDGDLLCTPAPTRFPPGRRLTIHKVMRRVLVKNGRTIALADAGVNMNVARQSSSEPDKILELDDLPEDIDDETLREMEAEKAEMAQKAQSIDGTKFSKRLSLDRVQQILDEEISNMTDHWTQNKKPKYQNKAYSLWIKAYKKDDKRNQTLEALRIAKFFDERIKKMETRILEQTWDRESHVRAQARSLEQTVEDKLHMCWVAETLESRAPPAKPISLPKRSAKRPKPPANELSEEEILTSSEDESFIVNDDESLPPSTTIREGHPAIPIQLNRTPSPFQADSPVYIDLTQTSSTRASSPVKRAIKATDRVDLATPTKLRLDNTPTIKQETSAEESSKQEQASLWMEKYTDIEKIVNTPISRWTREKERFALTISLLWRMSHRRRTAIFKHAKDCEVQESFKRTILSHISNPLKDLDRLNSESPESLAFDMSRLFLCFLKAKNLKESRLADLKPAQIHKLKERENHSSWNVFHAFLTRIAPFFPQDSQIYREDALDDELLGVDASDEEASLLDPNAKRKPPRKNAPKEIVRNKEAVDLREREIRRQEEQEARRRRVRANLGGSGLISSDKSRLIINESKQDDQAFIYINEEIGHRIKDHQIEGVRFMWDQIVQDLELRQGCLLAHSMGLGKTMQVITLLVAIQESSKSADPKVVSQIPEDLRQSKTLVACPPGLVNNWMDELMTWDKDLILGDLHTIEAESPREERVNILQKWSRTGGVLVIGYAMLRKMAALKEDESGTLFDEPNIIVADEAHNLKNPASKIHLACCKFRTGSRIAMTGSPLANNIEEYYFMIDWVAPKFLGPLSEFREIYSNPIQHGVDPDSTGAEKRRALKKLEALKQIVAPKVHRATIKSCMNKDLPPKQEFVICVKPKPLQVMLYNLYAQLLHGESVGHIGDEGTFRNSVFRITNDLGLLCNHPHGLYEKARESLDSPKEKSKPRASLPDSVIAAVMTALDGTRAKSPSLSTKVELLIQILDYAKKLGDKVLVFCQSIPTLDYLTGLFREQKRHFSRLDGTTPIPKRQDQIKKFNTNQTEVYLISTKAGGVGLNIQGANKVVIFDFGWNPVHEQQAIGRSYRIGQTKPVSVYHFVTAGSFEQDLHGKTVFKSQLATRVVDKKNPISWGKRVADLKHDMKDVKKEPLTQFLKRDRILDEIISYSGQHDVICKIMSTDTFEEEDNKAPLTVEEQKEADDLAALNKLRSTNYEEFTRKHRELEEREFRHDIALQANALHSSVDYGVVSDVRRTLDGTVDDLRNPTTWNQLQELQAQYRAPTTVPLRTETSALPQSGNTNGGTHLPTSVLLPIPGADTYFGKESTQPPEPKTPQASVQKRSVSISPNSAAKSSFNPFTSQNKNPGKTEFKQKLRNKLETIPGDLLAYLDTPRLEVVDKVVDTIDAIRRDHRFGFLPDNQHWKTLGNFVEQDKFVLAVMSGQLEASYLALTDAKELEKYIGTLNGSSQQDFGAQLGGQMGLSTNG</sequence>
<feature type="compositionally biased region" description="Basic and acidic residues" evidence="9">
    <location>
        <begin position="107"/>
        <end position="120"/>
    </location>
</feature>
<evidence type="ECO:0000256" key="3">
    <source>
        <dbReference type="ARBA" id="ARBA00022741"/>
    </source>
</evidence>
<evidence type="ECO:0000313" key="13">
    <source>
        <dbReference type="Proteomes" id="UP000078397"/>
    </source>
</evidence>
<comment type="similarity">
    <text evidence="2">Belongs to the SNF2/RAD54 helicase family.</text>
</comment>
<dbReference type="InterPro" id="IPR001650">
    <property type="entry name" value="Helicase_C-like"/>
</dbReference>
<comment type="caution">
    <text evidence="12">The sequence shown here is derived from an EMBL/GenBank/DDBJ whole genome shotgun (WGS) entry which is preliminary data.</text>
</comment>
<dbReference type="OrthoDB" id="2020972at2759"/>
<feature type="compositionally biased region" description="Acidic residues" evidence="9">
    <location>
        <begin position="518"/>
        <end position="527"/>
    </location>
</feature>
<keyword evidence="4" id="KW-0378">Hydrolase</keyword>
<evidence type="ECO:0000313" key="12">
    <source>
        <dbReference type="EMBL" id="OAQ70261.1"/>
    </source>
</evidence>
<dbReference type="Proteomes" id="UP000078397">
    <property type="component" value="Unassembled WGS sequence"/>
</dbReference>
<dbReference type="InterPro" id="IPR056026">
    <property type="entry name" value="DUF7607"/>
</dbReference>
<dbReference type="InterPro" id="IPR044574">
    <property type="entry name" value="ARIP4-like"/>
</dbReference>
<evidence type="ECO:0000256" key="8">
    <source>
        <dbReference type="ARBA" id="ARBA00023242"/>
    </source>
</evidence>
<dbReference type="GO" id="GO:0016887">
    <property type="term" value="F:ATP hydrolysis activity"/>
    <property type="evidence" value="ECO:0007669"/>
    <property type="project" value="InterPro"/>
</dbReference>
<feature type="region of interest" description="Disordered" evidence="9">
    <location>
        <begin position="1566"/>
        <end position="1642"/>
    </location>
</feature>
<keyword evidence="5" id="KW-0347">Helicase</keyword>
<dbReference type="STRING" id="1380566.A0A179FYR8"/>
<evidence type="ECO:0000259" key="10">
    <source>
        <dbReference type="PROSITE" id="PS51192"/>
    </source>
</evidence>
<feature type="compositionally biased region" description="Polar residues" evidence="9">
    <location>
        <begin position="1566"/>
        <end position="1582"/>
    </location>
</feature>
<dbReference type="KEGG" id="pchm:VFPPC_02765"/>
<dbReference type="Pfam" id="PF00271">
    <property type="entry name" value="Helicase_C"/>
    <property type="match status" value="1"/>
</dbReference>
<keyword evidence="13" id="KW-1185">Reference proteome</keyword>
<dbReference type="SMART" id="SM00490">
    <property type="entry name" value="HELICc"/>
    <property type="match status" value="1"/>
</dbReference>
<evidence type="ECO:0000256" key="7">
    <source>
        <dbReference type="ARBA" id="ARBA00023125"/>
    </source>
</evidence>
<dbReference type="SMART" id="SM00487">
    <property type="entry name" value="DEXDc"/>
    <property type="match status" value="1"/>
</dbReference>
<dbReference type="EMBL" id="LSBJ02000002">
    <property type="protein sequence ID" value="OAQ70261.1"/>
    <property type="molecule type" value="Genomic_DNA"/>
</dbReference>
<proteinExistence type="inferred from homology"/>
<evidence type="ECO:0000259" key="11">
    <source>
        <dbReference type="PROSITE" id="PS51194"/>
    </source>
</evidence>
<evidence type="ECO:0000256" key="5">
    <source>
        <dbReference type="ARBA" id="ARBA00022806"/>
    </source>
</evidence>
<evidence type="ECO:0000256" key="9">
    <source>
        <dbReference type="SAM" id="MobiDB-lite"/>
    </source>
</evidence>
<evidence type="ECO:0000256" key="4">
    <source>
        <dbReference type="ARBA" id="ARBA00022801"/>
    </source>
</evidence>
<name>A0A179FYR8_METCM</name>
<comment type="subcellular location">
    <subcellularLocation>
        <location evidence="1">Nucleus</location>
    </subcellularLocation>
</comment>
<keyword evidence="3" id="KW-0547">Nucleotide-binding</keyword>
<dbReference type="CDD" id="cd18793">
    <property type="entry name" value="SF2_C_SNF"/>
    <property type="match status" value="1"/>
</dbReference>
<dbReference type="GO" id="GO:0003677">
    <property type="term" value="F:DNA binding"/>
    <property type="evidence" value="ECO:0007669"/>
    <property type="project" value="UniProtKB-KW"/>
</dbReference>
<dbReference type="Gene3D" id="3.40.50.300">
    <property type="entry name" value="P-loop containing nucleotide triphosphate hydrolases"/>
    <property type="match status" value="1"/>
</dbReference>
<dbReference type="RefSeq" id="XP_018146798.1">
    <property type="nucleotide sequence ID" value="XM_018282361.1"/>
</dbReference>
<dbReference type="Pfam" id="PF00176">
    <property type="entry name" value="SNF2-rel_dom"/>
    <property type="match status" value="1"/>
</dbReference>
<dbReference type="InterPro" id="IPR027417">
    <property type="entry name" value="P-loop_NTPase"/>
</dbReference>
<dbReference type="SUPFAM" id="SSF52540">
    <property type="entry name" value="P-loop containing nucleoside triphosphate hydrolases"/>
    <property type="match status" value="2"/>
</dbReference>
<dbReference type="PANTHER" id="PTHR45797:SF1">
    <property type="entry name" value="HELICASE ARIP4"/>
    <property type="match status" value="1"/>
</dbReference>
<feature type="region of interest" description="Disordered" evidence="9">
    <location>
        <begin position="190"/>
        <end position="211"/>
    </location>
</feature>
<dbReference type="InterPro" id="IPR038718">
    <property type="entry name" value="SNF2-like_sf"/>
</dbReference>
<dbReference type="InterPro" id="IPR000330">
    <property type="entry name" value="SNF2_N"/>
</dbReference>
<gene>
    <name evidence="12" type="ORF">VFPPC_02765</name>
</gene>
<feature type="region of interest" description="Disordered" evidence="9">
    <location>
        <begin position="107"/>
        <end position="130"/>
    </location>
</feature>
<dbReference type="InterPro" id="IPR014001">
    <property type="entry name" value="Helicase_ATP-bd"/>
</dbReference>
<dbReference type="GO" id="GO:0005634">
    <property type="term" value="C:nucleus"/>
    <property type="evidence" value="ECO:0007669"/>
    <property type="project" value="UniProtKB-SubCell"/>
</dbReference>
<evidence type="ECO:0000256" key="2">
    <source>
        <dbReference type="ARBA" id="ARBA00007025"/>
    </source>
</evidence>
<dbReference type="Pfam" id="PF24580">
    <property type="entry name" value="DUF7607"/>
    <property type="match status" value="1"/>
</dbReference>
<keyword evidence="7" id="KW-0238">DNA-binding</keyword>
<dbReference type="PANTHER" id="PTHR45797">
    <property type="entry name" value="RAD54-LIKE"/>
    <property type="match status" value="1"/>
</dbReference>
<dbReference type="GeneID" id="28846355"/>
<accession>A0A179FYR8</accession>
<protein>
    <submittedName>
        <fullName evidence="12">5-aminolevulinate synthase</fullName>
    </submittedName>
</protein>
<organism evidence="12 13">
    <name type="scientific">Pochonia chlamydosporia 170</name>
    <dbReference type="NCBI Taxonomy" id="1380566"/>
    <lineage>
        <taxon>Eukaryota</taxon>
        <taxon>Fungi</taxon>
        <taxon>Dikarya</taxon>
        <taxon>Ascomycota</taxon>
        <taxon>Pezizomycotina</taxon>
        <taxon>Sordariomycetes</taxon>
        <taxon>Hypocreomycetidae</taxon>
        <taxon>Hypocreales</taxon>
        <taxon>Clavicipitaceae</taxon>
        <taxon>Pochonia</taxon>
    </lineage>
</organism>
<dbReference type="GO" id="GO:0004386">
    <property type="term" value="F:helicase activity"/>
    <property type="evidence" value="ECO:0007669"/>
    <property type="project" value="UniProtKB-KW"/>
</dbReference>
<reference evidence="12 13" key="1">
    <citation type="journal article" date="2016" name="PLoS Pathog.">
        <title>Biosynthesis of antibiotic leucinostatins in bio-control fungus Purpureocillium lilacinum and their inhibition on phytophthora revealed by genome mining.</title>
        <authorList>
            <person name="Wang G."/>
            <person name="Liu Z."/>
            <person name="Lin R."/>
            <person name="Li E."/>
            <person name="Mao Z."/>
            <person name="Ling J."/>
            <person name="Yang Y."/>
            <person name="Yin W.B."/>
            <person name="Xie B."/>
        </authorList>
    </citation>
    <scope>NUCLEOTIDE SEQUENCE [LARGE SCALE GENOMIC DNA]</scope>
    <source>
        <strain evidence="12">170</strain>
    </source>
</reference>
<dbReference type="InterPro" id="IPR049730">
    <property type="entry name" value="SNF2/RAD54-like_C"/>
</dbReference>
<feature type="domain" description="Helicase ATP-binding" evidence="10">
    <location>
        <begin position="897"/>
        <end position="1085"/>
    </location>
</feature>
<keyword evidence="6" id="KW-0067">ATP-binding</keyword>
<dbReference type="Gene3D" id="3.40.50.10810">
    <property type="entry name" value="Tandem AAA-ATPase domain"/>
    <property type="match status" value="1"/>
</dbReference>
<dbReference type="PROSITE" id="PS51194">
    <property type="entry name" value="HELICASE_CTER"/>
    <property type="match status" value="1"/>
</dbReference>
<keyword evidence="8" id="KW-0539">Nucleus</keyword>
<dbReference type="GO" id="GO:0005524">
    <property type="term" value="F:ATP binding"/>
    <property type="evidence" value="ECO:0007669"/>
    <property type="project" value="UniProtKB-KW"/>
</dbReference>
<evidence type="ECO:0000256" key="6">
    <source>
        <dbReference type="ARBA" id="ARBA00022840"/>
    </source>
</evidence>
<evidence type="ECO:0000256" key="1">
    <source>
        <dbReference type="ARBA" id="ARBA00004123"/>
    </source>
</evidence>
<feature type="domain" description="Helicase C-terminal" evidence="11">
    <location>
        <begin position="1256"/>
        <end position="1405"/>
    </location>
</feature>
<feature type="region of interest" description="Disordered" evidence="9">
    <location>
        <begin position="496"/>
        <end position="527"/>
    </location>
</feature>
<dbReference type="PROSITE" id="PS51192">
    <property type="entry name" value="HELICASE_ATP_BIND_1"/>
    <property type="match status" value="1"/>
</dbReference>